<keyword evidence="1" id="KW-0472">Membrane</keyword>
<organism evidence="3 4">
    <name type="scientific">Amedibacillus hominis</name>
    <dbReference type="NCBI Taxonomy" id="2897776"/>
    <lineage>
        <taxon>Bacteria</taxon>
        <taxon>Bacillati</taxon>
        <taxon>Bacillota</taxon>
        <taxon>Erysipelotrichia</taxon>
        <taxon>Erysipelotrichales</taxon>
        <taxon>Erysipelotrichaceae</taxon>
        <taxon>Amedibacillus</taxon>
    </lineage>
</organism>
<dbReference type="PANTHER" id="PTHR21666:SF270">
    <property type="entry name" value="MUREIN HYDROLASE ACTIVATOR ENVC"/>
    <property type="match status" value="1"/>
</dbReference>
<dbReference type="RefSeq" id="WP_117453174.1">
    <property type="nucleotide sequence ID" value="NZ_JAKVPQ010000011.1"/>
</dbReference>
<dbReference type="PANTHER" id="PTHR21666">
    <property type="entry name" value="PEPTIDASE-RELATED"/>
    <property type="match status" value="1"/>
</dbReference>
<sequence>MKKIQNIIKKLYWLGLIGVIGTVFHVTYLKLFYLFFLLVFVDICISLGYRMKYGKMNEYVADLKFLWQNIMILIGNICIYIRHGFHLPNVQTYSPKVSCHLPFQGKWMVVNGGTDQQHSHSWGLVMQRYAYDFYRIENGKSYQGNGSNVCDYYCYDQPVLAVADGIVIEIKNKFEDTKVIGESEVLCDASDVRGNYIVIQHASHVFSMIAHLKKDSFCVKVNDKVTAGQIIARCGNSGNSSEPHIHFQIQEGKNFYFSASLPVYFDEIINHINRNDMHHIKEGDIVENR</sequence>
<feature type="transmembrane region" description="Helical" evidence="1">
    <location>
        <begin position="65"/>
        <end position="85"/>
    </location>
</feature>
<dbReference type="Pfam" id="PF01551">
    <property type="entry name" value="Peptidase_M23"/>
    <property type="match status" value="1"/>
</dbReference>
<dbReference type="EMBL" id="JAKVPQ010000011">
    <property type="protein sequence ID" value="MCH4286166.1"/>
    <property type="molecule type" value="Genomic_DNA"/>
</dbReference>
<feature type="transmembrane region" description="Helical" evidence="1">
    <location>
        <begin position="12"/>
        <end position="28"/>
    </location>
</feature>
<keyword evidence="4" id="KW-1185">Reference proteome</keyword>
<feature type="domain" description="M23ase beta-sheet core" evidence="2">
    <location>
        <begin position="156"/>
        <end position="253"/>
    </location>
</feature>
<dbReference type="Gene3D" id="2.70.70.10">
    <property type="entry name" value="Glucose Permease (Domain IIA)"/>
    <property type="match status" value="1"/>
</dbReference>
<dbReference type="InterPro" id="IPR050570">
    <property type="entry name" value="Cell_wall_metabolism_enzyme"/>
</dbReference>
<feature type="transmembrane region" description="Helical" evidence="1">
    <location>
        <begin position="34"/>
        <end position="53"/>
    </location>
</feature>
<dbReference type="Proteomes" id="UP001202402">
    <property type="component" value="Unassembled WGS sequence"/>
</dbReference>
<reference evidence="3 4" key="1">
    <citation type="submission" date="2022-02" db="EMBL/GenBank/DDBJ databases">
        <title>Genome of Erysipelotrichaceae sp. nov. NSJ-176 isolated from human feces.</title>
        <authorList>
            <person name="Abdugheni R."/>
        </authorList>
    </citation>
    <scope>NUCLEOTIDE SEQUENCE [LARGE SCALE GENOMIC DNA]</scope>
    <source>
        <strain evidence="3 4">NSJ-176</strain>
    </source>
</reference>
<name>A0ABS9R925_9FIRM</name>
<comment type="caution">
    <text evidence="3">The sequence shown here is derived from an EMBL/GenBank/DDBJ whole genome shotgun (WGS) entry which is preliminary data.</text>
</comment>
<evidence type="ECO:0000313" key="3">
    <source>
        <dbReference type="EMBL" id="MCH4286166.1"/>
    </source>
</evidence>
<gene>
    <name evidence="3" type="ORF">LQE99_13650</name>
</gene>
<dbReference type="InterPro" id="IPR011055">
    <property type="entry name" value="Dup_hybrid_motif"/>
</dbReference>
<protein>
    <submittedName>
        <fullName evidence="3">M23 family metallopeptidase</fullName>
    </submittedName>
</protein>
<dbReference type="CDD" id="cd12797">
    <property type="entry name" value="M23_peptidase"/>
    <property type="match status" value="1"/>
</dbReference>
<accession>A0ABS9R925</accession>
<dbReference type="InterPro" id="IPR016047">
    <property type="entry name" value="M23ase_b-sheet_dom"/>
</dbReference>
<keyword evidence="1" id="KW-1133">Transmembrane helix</keyword>
<proteinExistence type="predicted"/>
<evidence type="ECO:0000259" key="2">
    <source>
        <dbReference type="Pfam" id="PF01551"/>
    </source>
</evidence>
<evidence type="ECO:0000313" key="4">
    <source>
        <dbReference type="Proteomes" id="UP001202402"/>
    </source>
</evidence>
<evidence type="ECO:0000256" key="1">
    <source>
        <dbReference type="SAM" id="Phobius"/>
    </source>
</evidence>
<dbReference type="SUPFAM" id="SSF51261">
    <property type="entry name" value="Duplicated hybrid motif"/>
    <property type="match status" value="1"/>
</dbReference>
<keyword evidence="1" id="KW-0812">Transmembrane</keyword>